<reference evidence="14" key="1">
    <citation type="submission" date="2022-08" db="EMBL/GenBank/DDBJ databases">
        <authorList>
            <consortium name="DOE Joint Genome Institute"/>
            <person name="Min B."/>
            <person name="Riley R."/>
            <person name="Sierra-Patev S."/>
            <person name="Naranjo-Ortiz M."/>
            <person name="Looney B."/>
            <person name="Konkel Z."/>
            <person name="Slot J.C."/>
            <person name="Sakamoto Y."/>
            <person name="Steenwyk J.L."/>
            <person name="Rokas A."/>
            <person name="Carro J."/>
            <person name="Camarero S."/>
            <person name="Ferreira P."/>
            <person name="Molpeceres G."/>
            <person name="Ruiz-Duenas F.J."/>
            <person name="Serrano A."/>
            <person name="Henrissat B."/>
            <person name="Drula E."/>
            <person name="Hughes K.W."/>
            <person name="Mata J.L."/>
            <person name="Ishikawa N.K."/>
            <person name="Vargas-Isla R."/>
            <person name="Ushijima S."/>
            <person name="Smith C.A."/>
            <person name="Ahrendt S."/>
            <person name="Andreopoulos W."/>
            <person name="He G."/>
            <person name="Labutti K."/>
            <person name="Lipzen A."/>
            <person name="Ng V."/>
            <person name="Sandor L."/>
            <person name="Barry K."/>
            <person name="Martinez A.T."/>
            <person name="Xiao Y."/>
            <person name="Gibbons J.G."/>
            <person name="Terashima K."/>
            <person name="Hibbett D.S."/>
            <person name="Grigoriev I.V."/>
        </authorList>
    </citation>
    <scope>NUCLEOTIDE SEQUENCE</scope>
    <source>
        <strain evidence="14">TFB7829</strain>
    </source>
</reference>
<dbReference type="SUPFAM" id="SSF82866">
    <property type="entry name" value="Multidrug efflux transporter AcrB transmembrane domain"/>
    <property type="match status" value="2"/>
</dbReference>
<feature type="transmembrane region" description="Helical" evidence="12">
    <location>
        <begin position="824"/>
        <end position="848"/>
    </location>
</feature>
<dbReference type="Pfam" id="PF22314">
    <property type="entry name" value="NPC1_MLD"/>
    <property type="match status" value="1"/>
</dbReference>
<dbReference type="Pfam" id="PF12349">
    <property type="entry name" value="Sterol-sensing"/>
    <property type="match status" value="2"/>
</dbReference>
<dbReference type="Pfam" id="PF16414">
    <property type="entry name" value="NPC1_N"/>
    <property type="match status" value="1"/>
</dbReference>
<evidence type="ECO:0000256" key="11">
    <source>
        <dbReference type="SAM" id="MobiDB-lite"/>
    </source>
</evidence>
<keyword evidence="7" id="KW-0445">Lipid transport</keyword>
<feature type="transmembrane region" description="Helical" evidence="12">
    <location>
        <begin position="354"/>
        <end position="384"/>
    </location>
</feature>
<dbReference type="InterPro" id="IPR032190">
    <property type="entry name" value="NPC1_N"/>
</dbReference>
<dbReference type="PROSITE" id="PS50156">
    <property type="entry name" value="SSD"/>
    <property type="match status" value="1"/>
</dbReference>
<feature type="transmembrane region" description="Helical" evidence="12">
    <location>
        <begin position="1416"/>
        <end position="1439"/>
    </location>
</feature>
<keyword evidence="3" id="KW-0813">Transport</keyword>
<evidence type="ECO:0000313" key="14">
    <source>
        <dbReference type="EMBL" id="KAJ3990239.1"/>
    </source>
</evidence>
<keyword evidence="8 12" id="KW-0472">Membrane</keyword>
<evidence type="ECO:0000256" key="6">
    <source>
        <dbReference type="ARBA" id="ARBA00022989"/>
    </source>
</evidence>
<feature type="region of interest" description="Disordered" evidence="11">
    <location>
        <begin position="747"/>
        <end position="807"/>
    </location>
</feature>
<keyword evidence="4 12" id="KW-0812">Transmembrane</keyword>
<dbReference type="PANTHER" id="PTHR45727:SF2">
    <property type="entry name" value="NPC INTRACELLULAR CHOLESTEROL TRANSPORTER 1"/>
    <property type="match status" value="1"/>
</dbReference>
<evidence type="ECO:0000256" key="9">
    <source>
        <dbReference type="ARBA" id="ARBA00023157"/>
    </source>
</evidence>
<keyword evidence="10" id="KW-0325">Glycoprotein</keyword>
<dbReference type="PANTHER" id="PTHR45727">
    <property type="entry name" value="NPC INTRACELLULAR CHOLESTEROL TRANSPORTER 1"/>
    <property type="match status" value="1"/>
</dbReference>
<dbReference type="FunFam" id="1.20.1640.10:FF:000029">
    <property type="entry name" value="Putative Patched sphingolipid transporter"/>
    <property type="match status" value="1"/>
</dbReference>
<dbReference type="EMBL" id="MU801891">
    <property type="protein sequence ID" value="KAJ3990239.1"/>
    <property type="molecule type" value="Genomic_DNA"/>
</dbReference>
<comment type="subcellular location">
    <subcellularLocation>
        <location evidence="1">Membrane</location>
        <topology evidence="1">Multi-pass membrane protein</topology>
    </subcellularLocation>
</comment>
<comment type="similarity">
    <text evidence="2">Belongs to the patched family.</text>
</comment>
<dbReference type="GO" id="GO:0016020">
    <property type="term" value="C:membrane"/>
    <property type="evidence" value="ECO:0007669"/>
    <property type="project" value="UniProtKB-SubCell"/>
</dbReference>
<feature type="domain" description="SSD" evidence="13">
    <location>
        <begin position="615"/>
        <end position="885"/>
    </location>
</feature>
<keyword evidence="5" id="KW-0732">Signal</keyword>
<dbReference type="InterPro" id="IPR053956">
    <property type="entry name" value="NPC1_MLD"/>
</dbReference>
<protein>
    <submittedName>
        <fullName evidence="14">Patched family-domain-containing protein</fullName>
    </submittedName>
</protein>
<feature type="transmembrane region" description="Helical" evidence="12">
    <location>
        <begin position="860"/>
        <end position="886"/>
    </location>
</feature>
<accession>A0AA38Q9L6</accession>
<feature type="region of interest" description="Disordered" evidence="11">
    <location>
        <begin position="916"/>
        <end position="939"/>
    </location>
</feature>
<evidence type="ECO:0000256" key="10">
    <source>
        <dbReference type="ARBA" id="ARBA00023180"/>
    </source>
</evidence>
<keyword evidence="9" id="KW-1015">Disulfide bond</keyword>
<feature type="transmembrane region" description="Helical" evidence="12">
    <location>
        <begin position="618"/>
        <end position="636"/>
    </location>
</feature>
<feature type="compositionally biased region" description="Basic and acidic residues" evidence="11">
    <location>
        <begin position="752"/>
        <end position="765"/>
    </location>
</feature>
<evidence type="ECO:0000313" key="15">
    <source>
        <dbReference type="Proteomes" id="UP001163850"/>
    </source>
</evidence>
<proteinExistence type="inferred from homology"/>
<feature type="transmembrane region" description="Helical" evidence="12">
    <location>
        <begin position="965"/>
        <end position="986"/>
    </location>
</feature>
<feature type="transmembrane region" description="Helical" evidence="12">
    <location>
        <begin position="267"/>
        <end position="288"/>
    </location>
</feature>
<evidence type="ECO:0000256" key="2">
    <source>
        <dbReference type="ARBA" id="ARBA00005585"/>
    </source>
</evidence>
<feature type="transmembrane region" description="Helical" evidence="12">
    <location>
        <begin position="1376"/>
        <end position="1404"/>
    </location>
</feature>
<evidence type="ECO:0000256" key="4">
    <source>
        <dbReference type="ARBA" id="ARBA00022692"/>
    </source>
</evidence>
<keyword evidence="6 12" id="KW-1133">Transmembrane helix</keyword>
<feature type="transmembrane region" description="Helical" evidence="12">
    <location>
        <begin position="1266"/>
        <end position="1284"/>
    </location>
</feature>
<evidence type="ECO:0000259" key="13">
    <source>
        <dbReference type="PROSITE" id="PS50156"/>
    </source>
</evidence>
<feature type="compositionally biased region" description="Basic and acidic residues" evidence="11">
    <location>
        <begin position="928"/>
        <end position="939"/>
    </location>
</feature>
<feature type="transmembrane region" description="Helical" evidence="12">
    <location>
        <begin position="705"/>
        <end position="727"/>
    </location>
</feature>
<dbReference type="GO" id="GO:0015918">
    <property type="term" value="P:sterol transport"/>
    <property type="evidence" value="ECO:0007669"/>
    <property type="project" value="TreeGrafter"/>
</dbReference>
<feature type="transmembrane region" description="Helical" evidence="12">
    <location>
        <begin position="676"/>
        <end position="699"/>
    </location>
</feature>
<sequence length="1478" mass="161756">MQETRGLPGSRGRFFGRFSFKKSCILLSMSDPPQRCGMRDTCGSKTLFGKQLPCPYDGPPKEPSSSTRKLLLDVCGPEFYTGPVCCTHDQLQTLEDNFQIVDKIVSSCPACKNNFHDFFCKFTCSPNQGTFLNVTSTQTTNSNQIAVKSVDFFVGPQFSQGFFESCRDVKFDASNGYAMDFIGGGAKDYQGFFRFLGEEKDLGSPFQINFPSISTTPFSPLNPPPRNCSNNDLDSRCTCIDCPSICPVLPDLPDSESICHVGVLSCLSFTLILAYSLAVVGFIVGFLIQNTIRKRRERRYERLALSGETPSSPRTLVGAASLDDHNPSLARGLIDPVETVQPKQYRLNSLLRKFFYKLGLTTATYPMLTCAVVFTIIGLINIGWTKFDIETDPVRLWVAPNSETRVQKDFFDEHFGPFYRPQQIFITSVDQENHPVLSFRHLQYVFELEEHIRQNLVSTPNNLTLDDVCFAPAGPGSPCVVQSITGWFGGSLDGYDEDTYKDRIERCARSPVECLPDFGQPLAPHYVLGGTRDLKLNTYLDAPALVITAVLSSSVSPPDPEQQQAFERAAEEWERTLRAFLEGVKERSPAEVGLNVDFSTGVSLEEEIGKEGNTDVRIVVGSYIAMFLYVGLTLGGGGSGSGGSSRAAQNGSKGWKLHWRAAMSWIRNYTLTSHTLLALFSLVLVLLSISTSVALFSLIGVKVTLVIAEVIPFLVLAVGVDNVFLLMGELERVDAIHGLYAGNNNSLNGHRSRGDERTGAEDHGIADNVDSEARMMSPTRTTRSARHFPYPAPHNHQTSSLSSYSSAPSSAYPNPSYLPPPARIALTLSLIGPSILLSTLAEAVAFLLGALVPMPAVRNFALYAAAGVVINGLLQVCLLAGVGIGLDARRIEAGRMDCIPCISLPGQIALPEDENDRNTLDEQPISPDRSHFNNDHDPARVTSSGSSGWLARFFKRYYVPFLLKPAVKVVVMIVFGGIFVAGIIGMQGIELGLDQRLALPASSYLVSYFDKMDQYFDVGPPVYFVVRDVDVTQREVQQKLCGRFTTCEKMSLSNILEAERTRDRNEALSTLSSQLQSHPLFINPDELSLLSTRSSSYLADPAASWIDTFFAWLDPEMDTCCRVRKRNPSIPCRPRDGARLCRPCFEGREPAWNVTMEGFPEGEEFIQYAKWWLTSEAGEECPLGGREGFSGSVAFGTGSDGDEIVASHFRTFHTPLRSQSEFIASLASARRIAESITESTGVEVFPYSPHYVFFDQYLTITSTTQMILGLGLLSTLLITSIFLGSLRSGGIVTAVTGMVVVCVMGMMRIEGVSLNAISLVNLVMAEGIAVEFCVHVARAFMSAGSGSGYGASAGSVWGFGVADRAKSQKERDERMYIGLTSVGPSVLSGITLTKLIGMCVLGLTRSKLLEIYYFRMWLTLIIAGALHGLVLLPVVLSVAGGAALPAQQEADEEWMTSVIRSGYEYAPFLADDDSVSSE</sequence>
<dbReference type="InterPro" id="IPR000731">
    <property type="entry name" value="SSD"/>
</dbReference>
<dbReference type="Proteomes" id="UP001163850">
    <property type="component" value="Unassembled WGS sequence"/>
</dbReference>
<comment type="caution">
    <text evidence="14">The sequence shown here is derived from an EMBL/GenBank/DDBJ whole genome shotgun (WGS) entry which is preliminary data.</text>
</comment>
<evidence type="ECO:0000256" key="8">
    <source>
        <dbReference type="ARBA" id="ARBA00023136"/>
    </source>
</evidence>
<name>A0AA38Q9L6_9AGAR</name>
<dbReference type="InterPro" id="IPR053958">
    <property type="entry name" value="HMGCR/SNAP/NPC1-like_SSD"/>
</dbReference>
<evidence type="ECO:0000256" key="5">
    <source>
        <dbReference type="ARBA" id="ARBA00022729"/>
    </source>
</evidence>
<gene>
    <name evidence="14" type="ORF">F5890DRAFT_1480647</name>
</gene>
<dbReference type="GO" id="GO:0032934">
    <property type="term" value="F:sterol binding"/>
    <property type="evidence" value="ECO:0007669"/>
    <property type="project" value="TreeGrafter"/>
</dbReference>
<feature type="transmembrane region" description="Helical" evidence="12">
    <location>
        <begin position="1291"/>
        <end position="1309"/>
    </location>
</feature>
<evidence type="ECO:0000256" key="3">
    <source>
        <dbReference type="ARBA" id="ARBA00022448"/>
    </source>
</evidence>
<evidence type="ECO:0000256" key="12">
    <source>
        <dbReference type="SAM" id="Phobius"/>
    </source>
</evidence>
<evidence type="ECO:0000256" key="1">
    <source>
        <dbReference type="ARBA" id="ARBA00004141"/>
    </source>
</evidence>
<evidence type="ECO:0000256" key="7">
    <source>
        <dbReference type="ARBA" id="ARBA00023055"/>
    </source>
</evidence>
<dbReference type="Gene3D" id="1.20.1640.10">
    <property type="entry name" value="Multidrug efflux transporter AcrB transmembrane domain"/>
    <property type="match status" value="1"/>
</dbReference>
<organism evidence="14 15">
    <name type="scientific">Lentinula detonsa</name>
    <dbReference type="NCBI Taxonomy" id="2804962"/>
    <lineage>
        <taxon>Eukaryota</taxon>
        <taxon>Fungi</taxon>
        <taxon>Dikarya</taxon>
        <taxon>Basidiomycota</taxon>
        <taxon>Agaricomycotina</taxon>
        <taxon>Agaricomycetes</taxon>
        <taxon>Agaricomycetidae</taxon>
        <taxon>Agaricales</taxon>
        <taxon>Marasmiineae</taxon>
        <taxon>Omphalotaceae</taxon>
        <taxon>Lentinula</taxon>
    </lineage>
</organism>